<dbReference type="GO" id="GO:0005886">
    <property type="term" value="C:plasma membrane"/>
    <property type="evidence" value="ECO:0007669"/>
    <property type="project" value="TreeGrafter"/>
</dbReference>
<comment type="caution">
    <text evidence="4">The sequence shown here is derived from an EMBL/GenBank/DDBJ whole genome shotgun (WGS) entry which is preliminary data.</text>
</comment>
<evidence type="ECO:0000256" key="2">
    <source>
        <dbReference type="SAM" id="MobiDB-lite"/>
    </source>
</evidence>
<evidence type="ECO:0000313" key="5">
    <source>
        <dbReference type="Proteomes" id="UP000794436"/>
    </source>
</evidence>
<feature type="domain" description="T-SNARE coiled-coil homology" evidence="3">
    <location>
        <begin position="175"/>
        <end position="237"/>
    </location>
</feature>
<dbReference type="InterPro" id="IPR000727">
    <property type="entry name" value="T_SNARE_dom"/>
</dbReference>
<name>A0A8K1C248_PYTOL</name>
<evidence type="ECO:0000256" key="1">
    <source>
        <dbReference type="ARBA" id="ARBA00009480"/>
    </source>
</evidence>
<proteinExistence type="inferred from homology"/>
<accession>A0A8K1C248</accession>
<organism evidence="4 5">
    <name type="scientific">Pythium oligandrum</name>
    <name type="common">Mycoparasitic fungus</name>
    <dbReference type="NCBI Taxonomy" id="41045"/>
    <lineage>
        <taxon>Eukaryota</taxon>
        <taxon>Sar</taxon>
        <taxon>Stramenopiles</taxon>
        <taxon>Oomycota</taxon>
        <taxon>Peronosporomycetes</taxon>
        <taxon>Pythiales</taxon>
        <taxon>Pythiaceae</taxon>
        <taxon>Pythium</taxon>
    </lineage>
</organism>
<keyword evidence="5" id="KW-1185">Reference proteome</keyword>
<dbReference type="InterPro" id="IPR013087">
    <property type="entry name" value="Znf_C2H2_type"/>
</dbReference>
<sequence length="388" mass="43379">MRRNEWETAANAMPDAAPGPRMTQGDRRDHDVKAKHTESLRAMADSLQIARETAHTLSMQSEQLGRSEAAVEEAQYAVDLSKRVMRGMTWSGWIANAFTAPPQMESEKRKDGGDITMGFICPECKIVFKDADQLGTHYGKAHAEPHNGDSSRSARPSSMQATTNSSRQLHGDARQAREDVHDDFLRQLEPQLAELKQASLALGNALDTQNEQLDRLDGKVDRVHDGMKRISVQAKKLAGQKAPLTYRFRCAFQEVETRRFLRDVDGEPVLGADVLVDGCTFRAYTLGDDHEIWGFQSEQSSFFLGVNRYGNLKIRGNDLQSYEHMAIDHDKTVTRLFCYASYFGIGGWVVRSAGEKLTIVRGSVENKPSAAMFKLLNLDQIQAALDQK</sequence>
<dbReference type="PROSITE" id="PS00028">
    <property type="entry name" value="ZINC_FINGER_C2H2_1"/>
    <property type="match status" value="1"/>
</dbReference>
<dbReference type="PANTHER" id="PTHR19305:SF9">
    <property type="entry name" value="SYNAPTOSOMAL-ASSOCIATED PROTEIN 29"/>
    <property type="match status" value="1"/>
</dbReference>
<protein>
    <recommendedName>
        <fullName evidence="3">t-SNARE coiled-coil homology domain-containing protein</fullName>
    </recommendedName>
</protein>
<feature type="region of interest" description="Disordered" evidence="2">
    <location>
        <begin position="138"/>
        <end position="176"/>
    </location>
</feature>
<dbReference type="PANTHER" id="PTHR19305">
    <property type="entry name" value="SYNAPTOSOMAL ASSOCIATED PROTEIN"/>
    <property type="match status" value="1"/>
</dbReference>
<evidence type="ECO:0000313" key="4">
    <source>
        <dbReference type="EMBL" id="TMW55045.1"/>
    </source>
</evidence>
<feature type="region of interest" description="Disordered" evidence="2">
    <location>
        <begin position="1"/>
        <end position="32"/>
    </location>
</feature>
<gene>
    <name evidence="4" type="ORF">Poli38472_013807</name>
</gene>
<dbReference type="AlphaFoldDB" id="A0A8K1C248"/>
<reference evidence="4" key="1">
    <citation type="submission" date="2019-03" db="EMBL/GenBank/DDBJ databases">
        <title>Long read genome sequence of the mycoparasitic Pythium oligandrum ATCC 38472 isolated from sugarbeet rhizosphere.</title>
        <authorList>
            <person name="Gaulin E."/>
        </authorList>
    </citation>
    <scope>NUCLEOTIDE SEQUENCE</scope>
    <source>
        <strain evidence="4">ATCC 38472_TT</strain>
    </source>
</reference>
<feature type="compositionally biased region" description="Polar residues" evidence="2">
    <location>
        <begin position="150"/>
        <end position="168"/>
    </location>
</feature>
<dbReference type="Gene3D" id="1.20.5.110">
    <property type="match status" value="2"/>
</dbReference>
<dbReference type="PROSITE" id="PS50192">
    <property type="entry name" value="T_SNARE"/>
    <property type="match status" value="1"/>
</dbReference>
<dbReference type="OrthoDB" id="19261at2759"/>
<comment type="similarity">
    <text evidence="1">Belongs to the SNAP-25 family.</text>
</comment>
<dbReference type="Proteomes" id="UP000794436">
    <property type="component" value="Unassembled WGS sequence"/>
</dbReference>
<evidence type="ECO:0000259" key="3">
    <source>
        <dbReference type="PROSITE" id="PS50192"/>
    </source>
</evidence>
<dbReference type="EMBL" id="SPLM01000149">
    <property type="protein sequence ID" value="TMW55045.1"/>
    <property type="molecule type" value="Genomic_DNA"/>
</dbReference>
<dbReference type="SUPFAM" id="SSF58038">
    <property type="entry name" value="SNARE fusion complex"/>
    <property type="match status" value="2"/>
</dbReference>
<dbReference type="SMART" id="SM00397">
    <property type="entry name" value="t_SNARE"/>
    <property type="match status" value="2"/>
</dbReference>